<keyword evidence="3" id="KW-0378">Hydrolase</keyword>
<dbReference type="PIRSF" id="PIRSF016557">
    <property type="entry name" value="Caps_synth_CpsB"/>
    <property type="match status" value="1"/>
</dbReference>
<dbReference type="GO" id="GO:0030145">
    <property type="term" value="F:manganese ion binding"/>
    <property type="evidence" value="ECO:0007669"/>
    <property type="project" value="InterPro"/>
</dbReference>
<name>A0A316EBT1_9BACT</name>
<dbReference type="Gene3D" id="3.20.20.140">
    <property type="entry name" value="Metal-dependent hydrolases"/>
    <property type="match status" value="1"/>
</dbReference>
<organism evidence="5 6">
    <name type="scientific">Arcicella aurantiaca</name>
    <dbReference type="NCBI Taxonomy" id="591202"/>
    <lineage>
        <taxon>Bacteria</taxon>
        <taxon>Pseudomonadati</taxon>
        <taxon>Bacteroidota</taxon>
        <taxon>Cytophagia</taxon>
        <taxon>Cytophagales</taxon>
        <taxon>Flectobacillaceae</taxon>
        <taxon>Arcicella</taxon>
    </lineage>
</organism>
<evidence type="ECO:0000256" key="2">
    <source>
        <dbReference type="ARBA" id="ARBA00013064"/>
    </source>
</evidence>
<evidence type="ECO:0000313" key="6">
    <source>
        <dbReference type="Proteomes" id="UP000245489"/>
    </source>
</evidence>
<dbReference type="AlphaFoldDB" id="A0A316EBT1"/>
<accession>A0A316EBT1</accession>
<dbReference type="RefSeq" id="WP_109742708.1">
    <property type="nucleotide sequence ID" value="NZ_QGGO01000008.1"/>
</dbReference>
<comment type="similarity">
    <text evidence="1">Belongs to the metallo-dependent hydrolases superfamily. CpsB/CapC family.</text>
</comment>
<dbReference type="Proteomes" id="UP000245489">
    <property type="component" value="Unassembled WGS sequence"/>
</dbReference>
<dbReference type="GO" id="GO:0004725">
    <property type="term" value="F:protein tyrosine phosphatase activity"/>
    <property type="evidence" value="ECO:0007669"/>
    <property type="project" value="UniProtKB-EC"/>
</dbReference>
<evidence type="ECO:0000313" key="5">
    <source>
        <dbReference type="EMBL" id="PWK27144.1"/>
    </source>
</evidence>
<evidence type="ECO:0000256" key="1">
    <source>
        <dbReference type="ARBA" id="ARBA00005750"/>
    </source>
</evidence>
<evidence type="ECO:0000256" key="4">
    <source>
        <dbReference type="ARBA" id="ARBA00051722"/>
    </source>
</evidence>
<comment type="catalytic activity">
    <reaction evidence="4">
        <text>O-phospho-L-tyrosyl-[protein] + H2O = L-tyrosyl-[protein] + phosphate</text>
        <dbReference type="Rhea" id="RHEA:10684"/>
        <dbReference type="Rhea" id="RHEA-COMP:10136"/>
        <dbReference type="Rhea" id="RHEA-COMP:20101"/>
        <dbReference type="ChEBI" id="CHEBI:15377"/>
        <dbReference type="ChEBI" id="CHEBI:43474"/>
        <dbReference type="ChEBI" id="CHEBI:46858"/>
        <dbReference type="ChEBI" id="CHEBI:61978"/>
        <dbReference type="EC" id="3.1.3.48"/>
    </reaction>
</comment>
<keyword evidence="6" id="KW-1185">Reference proteome</keyword>
<dbReference type="PANTHER" id="PTHR39181">
    <property type="entry name" value="TYROSINE-PROTEIN PHOSPHATASE YWQE"/>
    <property type="match status" value="1"/>
</dbReference>
<protein>
    <recommendedName>
        <fullName evidence="2">protein-tyrosine-phosphatase</fullName>
        <ecNumber evidence="2">3.1.3.48</ecNumber>
    </recommendedName>
</protein>
<dbReference type="InterPro" id="IPR016667">
    <property type="entry name" value="Caps_polysacc_synth_CpsB/CapC"/>
</dbReference>
<dbReference type="EC" id="3.1.3.48" evidence="2"/>
<reference evidence="5 6" key="1">
    <citation type="submission" date="2018-05" db="EMBL/GenBank/DDBJ databases">
        <title>Genomic Encyclopedia of Archaeal and Bacterial Type Strains, Phase II (KMG-II): from individual species to whole genera.</title>
        <authorList>
            <person name="Goeker M."/>
        </authorList>
    </citation>
    <scope>NUCLEOTIDE SEQUENCE [LARGE SCALE GENOMIC DNA]</scope>
    <source>
        <strain evidence="5 6">DSM 22214</strain>
    </source>
</reference>
<gene>
    <name evidence="5" type="ORF">LV89_01958</name>
</gene>
<dbReference type="SUPFAM" id="SSF89550">
    <property type="entry name" value="PHP domain-like"/>
    <property type="match status" value="1"/>
</dbReference>
<dbReference type="PANTHER" id="PTHR39181:SF1">
    <property type="entry name" value="TYROSINE-PROTEIN PHOSPHATASE YWQE"/>
    <property type="match status" value="1"/>
</dbReference>
<dbReference type="Pfam" id="PF19567">
    <property type="entry name" value="CpsB_CapC"/>
    <property type="match status" value="1"/>
</dbReference>
<dbReference type="OrthoDB" id="9788539at2"/>
<evidence type="ECO:0000256" key="3">
    <source>
        <dbReference type="ARBA" id="ARBA00022801"/>
    </source>
</evidence>
<proteinExistence type="inferred from homology"/>
<dbReference type="InterPro" id="IPR016195">
    <property type="entry name" value="Pol/histidinol_Pase-like"/>
</dbReference>
<comment type="caution">
    <text evidence="5">The sequence shown here is derived from an EMBL/GenBank/DDBJ whole genome shotgun (WGS) entry which is preliminary data.</text>
</comment>
<dbReference type="EMBL" id="QGGO01000008">
    <property type="protein sequence ID" value="PWK27144.1"/>
    <property type="molecule type" value="Genomic_DNA"/>
</dbReference>
<sequence length="252" mass="29603">MRLTFLRNREKRPDKLTIAPLRVDVHSHLLPALDEGSKNIEESVSMIAALRNLGFQKLILTPHIMAGFYPNSPHKIKQHLLVLREHLEDQHIDVEIEAAAEYYLDAFFLKELLSKNELLTFNSEDDKKYLLFETQHLHEPKQLFETIKRIIRRGYIPVLAHPERYNYLQRDRLLVHQLYETGILFQVNINSFSGYYGNESRELAEYLSVAQMISFLGTDCHKEEHIEMLQKTMDSPMYQTVLRAGEILNNRI</sequence>